<feature type="transmembrane region" description="Helical" evidence="1">
    <location>
        <begin position="6"/>
        <end position="25"/>
    </location>
</feature>
<keyword evidence="1" id="KW-0812">Transmembrane</keyword>
<dbReference type="EMBL" id="JAKILJ010000079">
    <property type="protein sequence ID" value="MCL1107695.1"/>
    <property type="molecule type" value="Genomic_DNA"/>
</dbReference>
<reference evidence="2" key="1">
    <citation type="submission" date="2022-01" db="EMBL/GenBank/DDBJ databases">
        <title>Whole genome-based taxonomy of the Shewanellaceae.</title>
        <authorList>
            <person name="Martin-Rodriguez A.J."/>
        </authorList>
    </citation>
    <scope>NUCLEOTIDE SEQUENCE</scope>
    <source>
        <strain evidence="2">DSM 23803</strain>
    </source>
</reference>
<evidence type="ECO:0000313" key="3">
    <source>
        <dbReference type="Proteomes" id="UP001139408"/>
    </source>
</evidence>
<gene>
    <name evidence="2" type="ORF">L2749_21060</name>
</gene>
<proteinExistence type="predicted"/>
<dbReference type="RefSeq" id="WP_188927127.1">
    <property type="nucleotide sequence ID" value="NZ_BMQI01000081.1"/>
</dbReference>
<organism evidence="2 3">
    <name type="scientific">Shewanella algicola</name>
    <dbReference type="NCBI Taxonomy" id="640633"/>
    <lineage>
        <taxon>Bacteria</taxon>
        <taxon>Pseudomonadati</taxon>
        <taxon>Pseudomonadota</taxon>
        <taxon>Gammaproteobacteria</taxon>
        <taxon>Alteromonadales</taxon>
        <taxon>Shewanellaceae</taxon>
        <taxon>Shewanella</taxon>
    </lineage>
</organism>
<evidence type="ECO:0000256" key="1">
    <source>
        <dbReference type="SAM" id="Phobius"/>
    </source>
</evidence>
<keyword evidence="1" id="KW-0472">Membrane</keyword>
<name>A0A9X2CBJ3_9GAMM</name>
<keyword evidence="3" id="KW-1185">Reference proteome</keyword>
<dbReference type="AlphaFoldDB" id="A0A9X2CBJ3"/>
<sequence>MSTKLFKTSLVVVVIGCIGLFGWYLQDAAVKREAKLKSEAVGEWVAVEGFCNEAIKGIQGIDITPEYILKNGKRYPIERIDIVNKNITLDSCELGPIQYDFEFAFYPSEESFLNGTLGDFSVIKSLSDATVYFKMTPEFKKQYELMVNKTTE</sequence>
<comment type="caution">
    <text evidence="2">The sequence shown here is derived from an EMBL/GenBank/DDBJ whole genome shotgun (WGS) entry which is preliminary data.</text>
</comment>
<dbReference type="Proteomes" id="UP001139408">
    <property type="component" value="Unassembled WGS sequence"/>
</dbReference>
<accession>A0A9X2CBJ3</accession>
<evidence type="ECO:0000313" key="2">
    <source>
        <dbReference type="EMBL" id="MCL1107695.1"/>
    </source>
</evidence>
<keyword evidence="1" id="KW-1133">Transmembrane helix</keyword>
<protein>
    <submittedName>
        <fullName evidence="2">Uncharacterized protein</fullName>
    </submittedName>
</protein>